<dbReference type="AlphaFoldDB" id="A0A1J7IM58"/>
<evidence type="ECO:0000313" key="1">
    <source>
        <dbReference type="EMBL" id="OIW22217.1"/>
    </source>
</evidence>
<proteinExistence type="predicted"/>
<dbReference type="InParanoid" id="A0A1J7IM58"/>
<name>A0A1J7IM58_9PEZI</name>
<accession>A0A1J7IM58</accession>
<evidence type="ECO:0000313" key="2">
    <source>
        <dbReference type="Proteomes" id="UP000182658"/>
    </source>
</evidence>
<dbReference type="Proteomes" id="UP000182658">
    <property type="component" value="Unassembled WGS sequence"/>
</dbReference>
<gene>
    <name evidence="1" type="ORF">CONLIGDRAFT_650723</name>
</gene>
<sequence>MYQVSTNFILVSGLQVDSLPLTQFRRSLYLSIPASHCFKHIDSLLHLFASLLSLAGAGGSFCRHNLPCDIWCGNCRTDEQLSAAVPFSKYTQPTREYGRTQDREKGMSFAPPFKAKTICRYLCQIRPTPQAFAPFLDLHLNNQKCPHCSRKASLKRDRDHRRGFSVMGVLHPRNQARTSTREWTTGSKNAKCSSARCEWSMPILLNTRDPDKVTELELINHGTYRLDRDPNEFQVDFPDSALPTMDEMIDRSYNTQRIAVKRCKMPYMFEAEAKTKPILEDINAAVMDTLDPHRLAEDISAYKDDRLNRTPNYADQTLQNKNRRIAHHLGHIGDTQVEKKTLLFNIMAWERDMLTPEFLRVLYDDVVCLWVPSSRLDTMTIPKMSARSFGFRHTNSKWSTSKHSPGWDREWADINIELNREARDYYQYRDPAIKDDNVKTTLVVERTCAASGWTWSLTP</sequence>
<organism evidence="1 2">
    <name type="scientific">Coniochaeta ligniaria NRRL 30616</name>
    <dbReference type="NCBI Taxonomy" id="1408157"/>
    <lineage>
        <taxon>Eukaryota</taxon>
        <taxon>Fungi</taxon>
        <taxon>Dikarya</taxon>
        <taxon>Ascomycota</taxon>
        <taxon>Pezizomycotina</taxon>
        <taxon>Sordariomycetes</taxon>
        <taxon>Sordariomycetidae</taxon>
        <taxon>Coniochaetales</taxon>
        <taxon>Coniochaetaceae</taxon>
        <taxon>Coniochaeta</taxon>
    </lineage>
</organism>
<dbReference type="EMBL" id="KV875135">
    <property type="protein sequence ID" value="OIW22217.1"/>
    <property type="molecule type" value="Genomic_DNA"/>
</dbReference>
<reference evidence="1 2" key="1">
    <citation type="submission" date="2016-10" db="EMBL/GenBank/DDBJ databases">
        <title>Draft genome sequence of Coniochaeta ligniaria NRRL30616, a lignocellulolytic fungus for bioabatement of inhibitors in plant biomass hydrolysates.</title>
        <authorList>
            <consortium name="DOE Joint Genome Institute"/>
            <person name="Jimenez D.J."/>
            <person name="Hector R.E."/>
            <person name="Riley R."/>
            <person name="Sun H."/>
            <person name="Grigoriev I.V."/>
            <person name="Van Elsas J.D."/>
            <person name="Nichols N.N."/>
        </authorList>
    </citation>
    <scope>NUCLEOTIDE SEQUENCE [LARGE SCALE GENOMIC DNA]</scope>
    <source>
        <strain evidence="1 2">NRRL 30616</strain>
    </source>
</reference>
<protein>
    <submittedName>
        <fullName evidence="1">Uncharacterized protein</fullName>
    </submittedName>
</protein>
<keyword evidence="2" id="KW-1185">Reference proteome</keyword>